<reference evidence="2 3" key="1">
    <citation type="submission" date="2009-08" db="EMBL/GenBank/DDBJ databases">
        <title>The Genome Sequence of Spizellomyces punctatus strain DAOM BR117.</title>
        <authorList>
            <consortium name="The Broad Institute Genome Sequencing Platform"/>
            <person name="Russ C."/>
            <person name="Cuomo C."/>
            <person name="Shea T."/>
            <person name="Young S.K."/>
            <person name="Zeng Q."/>
            <person name="Koehrsen M."/>
            <person name="Haas B."/>
            <person name="Borodovsky M."/>
            <person name="Guigo R."/>
            <person name="Alvarado L."/>
            <person name="Berlin A."/>
            <person name="Bochicchio J."/>
            <person name="Borenstein D."/>
            <person name="Chapman S."/>
            <person name="Chen Z."/>
            <person name="Engels R."/>
            <person name="Freedman E."/>
            <person name="Gellesch M."/>
            <person name="Goldberg J."/>
            <person name="Griggs A."/>
            <person name="Gujja S."/>
            <person name="Heiman D."/>
            <person name="Hepburn T."/>
            <person name="Howarth C."/>
            <person name="Jen D."/>
            <person name="Larson L."/>
            <person name="Lewis B."/>
            <person name="Mehta T."/>
            <person name="Park D."/>
            <person name="Pearson M."/>
            <person name="Roberts A."/>
            <person name="Saif S."/>
            <person name="Shenoy N."/>
            <person name="Sisk P."/>
            <person name="Stolte C."/>
            <person name="Sykes S."/>
            <person name="Thomson T."/>
            <person name="Walk T."/>
            <person name="White J."/>
            <person name="Yandava C."/>
            <person name="Burger G."/>
            <person name="Gray M.W."/>
            <person name="Holland P.W.H."/>
            <person name="King N."/>
            <person name="Lang F.B.F."/>
            <person name="Roger A.J."/>
            <person name="Ruiz-Trillo I."/>
            <person name="Lander E."/>
            <person name="Nusbaum C."/>
        </authorList>
    </citation>
    <scope>NUCLEOTIDE SEQUENCE [LARGE SCALE GENOMIC DNA]</scope>
    <source>
        <strain evidence="2 3">DAOM BR117</strain>
    </source>
</reference>
<protein>
    <submittedName>
        <fullName evidence="2">Uncharacterized protein</fullName>
    </submittedName>
</protein>
<organism evidence="2 3">
    <name type="scientific">Spizellomyces punctatus (strain DAOM BR117)</name>
    <dbReference type="NCBI Taxonomy" id="645134"/>
    <lineage>
        <taxon>Eukaryota</taxon>
        <taxon>Fungi</taxon>
        <taxon>Fungi incertae sedis</taxon>
        <taxon>Chytridiomycota</taxon>
        <taxon>Chytridiomycota incertae sedis</taxon>
        <taxon>Chytridiomycetes</taxon>
        <taxon>Spizellomycetales</taxon>
        <taxon>Spizellomycetaceae</taxon>
        <taxon>Spizellomyces</taxon>
    </lineage>
</organism>
<evidence type="ECO:0000256" key="1">
    <source>
        <dbReference type="SAM" id="MobiDB-lite"/>
    </source>
</evidence>
<evidence type="ECO:0000313" key="3">
    <source>
        <dbReference type="Proteomes" id="UP000053201"/>
    </source>
</evidence>
<dbReference type="InParanoid" id="A0A0L0HL86"/>
<feature type="compositionally biased region" description="Polar residues" evidence="1">
    <location>
        <begin position="1"/>
        <end position="10"/>
    </location>
</feature>
<dbReference type="RefSeq" id="XP_016609931.1">
    <property type="nucleotide sequence ID" value="XM_016751939.1"/>
</dbReference>
<gene>
    <name evidence="2" type="ORF">SPPG_03678</name>
</gene>
<dbReference type="EMBL" id="KQ257454">
    <property type="protein sequence ID" value="KND01892.1"/>
    <property type="molecule type" value="Genomic_DNA"/>
</dbReference>
<sequence length="92" mass="9275">MSAMTAPQTTKKGAGQPPQPKGPQIAINPVVRPPAPQTGKAATKAPKGQKVGVVPPSLPQPKGPQADKKAAVPPPKPQAPAPAPKKDDDVIS</sequence>
<keyword evidence="3" id="KW-1185">Reference proteome</keyword>
<dbReference type="Proteomes" id="UP000053201">
    <property type="component" value="Unassembled WGS sequence"/>
</dbReference>
<dbReference type="AlphaFoldDB" id="A0A0L0HL86"/>
<dbReference type="GeneID" id="27687182"/>
<feature type="compositionally biased region" description="Pro residues" evidence="1">
    <location>
        <begin position="72"/>
        <end position="83"/>
    </location>
</feature>
<evidence type="ECO:0000313" key="2">
    <source>
        <dbReference type="EMBL" id="KND01892.1"/>
    </source>
</evidence>
<feature type="compositionally biased region" description="Low complexity" evidence="1">
    <location>
        <begin position="11"/>
        <end position="27"/>
    </location>
</feature>
<name>A0A0L0HL86_SPIPD</name>
<dbReference type="VEuPathDB" id="FungiDB:SPPG_03678"/>
<accession>A0A0L0HL86</accession>
<feature type="region of interest" description="Disordered" evidence="1">
    <location>
        <begin position="1"/>
        <end position="92"/>
    </location>
</feature>
<proteinExistence type="predicted"/>